<keyword evidence="3" id="KW-0479">Metal-binding</keyword>
<dbReference type="PANTHER" id="PTHR30600:SF7">
    <property type="entry name" value="CYTOCHROME C PEROXIDASE-RELATED"/>
    <property type="match status" value="1"/>
</dbReference>
<evidence type="ECO:0000259" key="8">
    <source>
        <dbReference type="PROSITE" id="PS51007"/>
    </source>
</evidence>
<evidence type="ECO:0000256" key="3">
    <source>
        <dbReference type="ARBA" id="ARBA00022723"/>
    </source>
</evidence>
<gene>
    <name evidence="9" type="ORF">MNBD_IGNAVI01-847</name>
</gene>
<protein>
    <submittedName>
        <fullName evidence="9">Cytochrome c551 peroxidase</fullName>
        <ecNumber evidence="9">1.11.1.5</ecNumber>
    </submittedName>
</protein>
<keyword evidence="2" id="KW-0349">Heme</keyword>
<proteinExistence type="predicted"/>
<reference evidence="9" key="1">
    <citation type="submission" date="2018-06" db="EMBL/GenBank/DDBJ databases">
        <authorList>
            <person name="Zhirakovskaya E."/>
        </authorList>
    </citation>
    <scope>NUCLEOTIDE SEQUENCE</scope>
</reference>
<dbReference type="PROSITE" id="PS51257">
    <property type="entry name" value="PROKAR_LIPOPROTEIN"/>
    <property type="match status" value="1"/>
</dbReference>
<organism evidence="9">
    <name type="scientific">hydrothermal vent metagenome</name>
    <dbReference type="NCBI Taxonomy" id="652676"/>
    <lineage>
        <taxon>unclassified sequences</taxon>
        <taxon>metagenomes</taxon>
        <taxon>ecological metagenomes</taxon>
    </lineage>
</organism>
<dbReference type="EMBL" id="UOGD01000323">
    <property type="protein sequence ID" value="VAX26083.1"/>
    <property type="molecule type" value="Genomic_DNA"/>
</dbReference>
<dbReference type="PANTHER" id="PTHR30600">
    <property type="entry name" value="CYTOCHROME C PEROXIDASE-RELATED"/>
    <property type="match status" value="1"/>
</dbReference>
<dbReference type="Gene3D" id="1.10.760.10">
    <property type="entry name" value="Cytochrome c-like domain"/>
    <property type="match status" value="2"/>
</dbReference>
<keyword evidence="5" id="KW-0574">Periplasm</keyword>
<dbReference type="SUPFAM" id="SSF46626">
    <property type="entry name" value="Cytochrome c"/>
    <property type="match status" value="2"/>
</dbReference>
<accession>A0A3B1CMZ4</accession>
<evidence type="ECO:0000313" key="9">
    <source>
        <dbReference type="EMBL" id="VAX26083.1"/>
    </source>
</evidence>
<dbReference type="GO" id="GO:0042597">
    <property type="term" value="C:periplasmic space"/>
    <property type="evidence" value="ECO:0007669"/>
    <property type="project" value="UniProtKB-SubCell"/>
</dbReference>
<dbReference type="GO" id="GO:0004130">
    <property type="term" value="F:cytochrome-c peroxidase activity"/>
    <property type="evidence" value="ECO:0007669"/>
    <property type="project" value="UniProtKB-EC"/>
</dbReference>
<dbReference type="GO" id="GO:0020037">
    <property type="term" value="F:heme binding"/>
    <property type="evidence" value="ECO:0007669"/>
    <property type="project" value="InterPro"/>
</dbReference>
<evidence type="ECO:0000256" key="7">
    <source>
        <dbReference type="ARBA" id="ARBA00023004"/>
    </source>
</evidence>
<dbReference type="PIRSF" id="PIRSF000294">
    <property type="entry name" value="Cytochrome-c_peroxidase"/>
    <property type="match status" value="1"/>
</dbReference>
<sequence length="333" mass="36870">MKIRITFLILTFSLSLFLISCGEKKESVDRTAMIEKAKTVFGVLPDKMPGSENDTPGKIALGKKLYFDDRLSVNDQQSCNTCHMLDDNGAGVDNLETSPGAVDGEIGVRNSPTVLNAGFHFVQFWDGREPDLKHQAKGPILNPIEMGMPDSNTVVKKFKKIPEYKKLFAAAGMKITYDNIAEAIAAFERTLITKDRFDMFMKGNPQALKEDEVEGLALFINQGCITCHTGPLLGGNMYQKMGLVKPYADTTDKGRFDVTGNEADKFMFKVPSLRNVVLTDPYMHDGKVQTLKDAIVLMADIQLGKTLKDDEVNKIEKFLGSLSDIKLAKANKK</sequence>
<dbReference type="InterPro" id="IPR009056">
    <property type="entry name" value="Cyt_c-like_dom"/>
</dbReference>
<name>A0A3B1CMZ4_9ZZZZ</name>
<evidence type="ECO:0000256" key="1">
    <source>
        <dbReference type="ARBA" id="ARBA00004418"/>
    </source>
</evidence>
<dbReference type="EC" id="1.11.1.5" evidence="9"/>
<dbReference type="InterPro" id="IPR036909">
    <property type="entry name" value="Cyt_c-like_dom_sf"/>
</dbReference>
<dbReference type="InterPro" id="IPR051395">
    <property type="entry name" value="Cytochrome_c_Peroxidase/MauG"/>
</dbReference>
<feature type="domain" description="Cytochrome c" evidence="8">
    <location>
        <begin position="57"/>
        <end position="188"/>
    </location>
</feature>
<dbReference type="InterPro" id="IPR004852">
    <property type="entry name" value="Di-haem_cyt_c_peroxidsae"/>
</dbReference>
<dbReference type="GO" id="GO:0009055">
    <property type="term" value="F:electron transfer activity"/>
    <property type="evidence" value="ECO:0007669"/>
    <property type="project" value="InterPro"/>
</dbReference>
<evidence type="ECO:0000256" key="6">
    <source>
        <dbReference type="ARBA" id="ARBA00023002"/>
    </source>
</evidence>
<keyword evidence="7" id="KW-0408">Iron</keyword>
<evidence type="ECO:0000256" key="4">
    <source>
        <dbReference type="ARBA" id="ARBA00022729"/>
    </source>
</evidence>
<dbReference type="GO" id="GO:0046872">
    <property type="term" value="F:metal ion binding"/>
    <property type="evidence" value="ECO:0007669"/>
    <property type="project" value="UniProtKB-KW"/>
</dbReference>
<evidence type="ECO:0000256" key="2">
    <source>
        <dbReference type="ARBA" id="ARBA00022617"/>
    </source>
</evidence>
<feature type="domain" description="Cytochrome c" evidence="8">
    <location>
        <begin position="210"/>
        <end position="323"/>
    </location>
</feature>
<comment type="subcellular location">
    <subcellularLocation>
        <location evidence="1">Periplasm</location>
    </subcellularLocation>
</comment>
<evidence type="ECO:0000256" key="5">
    <source>
        <dbReference type="ARBA" id="ARBA00022764"/>
    </source>
</evidence>
<keyword evidence="4" id="KW-0732">Signal</keyword>
<keyword evidence="9" id="KW-0575">Peroxidase</keyword>
<dbReference type="InterPro" id="IPR026259">
    <property type="entry name" value="MauG/Cytc_peroxidase"/>
</dbReference>
<dbReference type="Pfam" id="PF03150">
    <property type="entry name" value="CCP_MauG"/>
    <property type="match status" value="1"/>
</dbReference>
<dbReference type="PROSITE" id="PS51007">
    <property type="entry name" value="CYTC"/>
    <property type="match status" value="2"/>
</dbReference>
<dbReference type="AlphaFoldDB" id="A0A3B1CMZ4"/>
<keyword evidence="6 9" id="KW-0560">Oxidoreductase</keyword>